<proteinExistence type="predicted"/>
<dbReference type="AlphaFoldDB" id="K0QYA2"/>
<keyword evidence="2" id="KW-1185">Reference proteome</keyword>
<organism evidence="1 2">
    <name type="scientific">Thalassiosira oceanica</name>
    <name type="common">Marine diatom</name>
    <dbReference type="NCBI Taxonomy" id="159749"/>
    <lineage>
        <taxon>Eukaryota</taxon>
        <taxon>Sar</taxon>
        <taxon>Stramenopiles</taxon>
        <taxon>Ochrophyta</taxon>
        <taxon>Bacillariophyta</taxon>
        <taxon>Coscinodiscophyceae</taxon>
        <taxon>Thalassiosirophycidae</taxon>
        <taxon>Thalassiosirales</taxon>
        <taxon>Thalassiosiraceae</taxon>
        <taxon>Thalassiosira</taxon>
    </lineage>
</organism>
<reference evidence="1 2" key="1">
    <citation type="journal article" date="2012" name="Genome Biol.">
        <title>Genome and low-iron response of an oceanic diatom adapted to chronic iron limitation.</title>
        <authorList>
            <person name="Lommer M."/>
            <person name="Specht M."/>
            <person name="Roy A.S."/>
            <person name="Kraemer L."/>
            <person name="Andreson R."/>
            <person name="Gutowska M.A."/>
            <person name="Wolf J."/>
            <person name="Bergner S.V."/>
            <person name="Schilhabel M.B."/>
            <person name="Klostermeier U.C."/>
            <person name="Beiko R.G."/>
            <person name="Rosenstiel P."/>
            <person name="Hippler M."/>
            <person name="Laroche J."/>
        </authorList>
    </citation>
    <scope>NUCLEOTIDE SEQUENCE [LARGE SCALE GENOMIC DNA]</scope>
    <source>
        <strain evidence="1 2">CCMP1005</strain>
    </source>
</reference>
<comment type="caution">
    <text evidence="1">The sequence shown here is derived from an EMBL/GenBank/DDBJ whole genome shotgun (WGS) entry which is preliminary data.</text>
</comment>
<feature type="non-terminal residue" evidence="1">
    <location>
        <position position="64"/>
    </location>
</feature>
<dbReference type="OrthoDB" id="45685at2759"/>
<dbReference type="Proteomes" id="UP000266841">
    <property type="component" value="Unassembled WGS sequence"/>
</dbReference>
<gene>
    <name evidence="1" type="ORF">THAOC_37564</name>
</gene>
<accession>K0QYA2</accession>
<evidence type="ECO:0000313" key="1">
    <source>
        <dbReference type="EMBL" id="EJK43943.1"/>
    </source>
</evidence>
<name>K0QYA2_THAOC</name>
<evidence type="ECO:0000313" key="2">
    <source>
        <dbReference type="Proteomes" id="UP000266841"/>
    </source>
</evidence>
<sequence length="64" mass="6398">MTRSQAGKLSHSNLIVSTMEPAVAVAEKGVPMVEVSAPSDLPGGYVFDAVANGQTISVTVPAGG</sequence>
<protein>
    <submittedName>
        <fullName evidence="1">Uncharacterized protein</fullName>
    </submittedName>
</protein>
<dbReference type="EMBL" id="AGNL01050425">
    <property type="protein sequence ID" value="EJK43943.1"/>
    <property type="molecule type" value="Genomic_DNA"/>
</dbReference>